<gene>
    <name evidence="1" type="ORF">ODALV1_LOCUS10940</name>
</gene>
<dbReference type="SUPFAM" id="SSF54928">
    <property type="entry name" value="RNA-binding domain, RBD"/>
    <property type="match status" value="1"/>
</dbReference>
<comment type="caution">
    <text evidence="1">The sequence shown here is derived from an EMBL/GenBank/DDBJ whole genome shotgun (WGS) entry which is preliminary data.</text>
</comment>
<protein>
    <recommendedName>
        <fullName evidence="3">RRM domain-containing protein</fullName>
    </recommendedName>
</protein>
<evidence type="ECO:0000313" key="1">
    <source>
        <dbReference type="EMBL" id="CAL8101750.1"/>
    </source>
</evidence>
<proteinExistence type="predicted"/>
<name>A0ABP1QI11_9HEXA</name>
<reference evidence="1 2" key="1">
    <citation type="submission" date="2024-08" db="EMBL/GenBank/DDBJ databases">
        <authorList>
            <person name="Cucini C."/>
            <person name="Frati F."/>
        </authorList>
    </citation>
    <scope>NUCLEOTIDE SEQUENCE [LARGE SCALE GENOMIC DNA]</scope>
</reference>
<evidence type="ECO:0008006" key="3">
    <source>
        <dbReference type="Google" id="ProtNLM"/>
    </source>
</evidence>
<dbReference type="Proteomes" id="UP001642540">
    <property type="component" value="Unassembled WGS sequence"/>
</dbReference>
<organism evidence="1 2">
    <name type="scientific">Orchesella dallaii</name>
    <dbReference type="NCBI Taxonomy" id="48710"/>
    <lineage>
        <taxon>Eukaryota</taxon>
        <taxon>Metazoa</taxon>
        <taxon>Ecdysozoa</taxon>
        <taxon>Arthropoda</taxon>
        <taxon>Hexapoda</taxon>
        <taxon>Collembola</taxon>
        <taxon>Entomobryomorpha</taxon>
        <taxon>Entomobryoidea</taxon>
        <taxon>Orchesellidae</taxon>
        <taxon>Orchesellinae</taxon>
        <taxon>Orchesella</taxon>
    </lineage>
</organism>
<keyword evidence="2" id="KW-1185">Reference proteome</keyword>
<dbReference type="EMBL" id="CAXLJM020000033">
    <property type="protein sequence ID" value="CAL8101750.1"/>
    <property type="molecule type" value="Genomic_DNA"/>
</dbReference>
<sequence length="195" mass="22785">MVLKGVRARKEKAKKYDERKDKSLFVSFKNPNKLERSQVLEILENAHSDIEHVFLPRQKIPRNVYVVCKEDSQRKGVQEALRKLKNEELGPVFANIPKKRQPQEEKSPAIKTKRVMDPCTLLLEWIPKELPTDELIKEFPEAEKVNRFNPRRCYMHFKTPKAAMKAKIRLTKEKIGGHQVKASINKIDNDKDDTV</sequence>
<accession>A0ABP1QI11</accession>
<dbReference type="InterPro" id="IPR035979">
    <property type="entry name" value="RBD_domain_sf"/>
</dbReference>
<evidence type="ECO:0000313" key="2">
    <source>
        <dbReference type="Proteomes" id="UP001642540"/>
    </source>
</evidence>